<evidence type="ECO:0000256" key="3">
    <source>
        <dbReference type="PIRSR" id="PIRSR600223-1"/>
    </source>
</evidence>
<dbReference type="Proteomes" id="UP000286288">
    <property type="component" value="Unassembled WGS sequence"/>
</dbReference>
<dbReference type="InterPro" id="IPR019533">
    <property type="entry name" value="Peptidase_S26"/>
</dbReference>
<comment type="catalytic activity">
    <reaction evidence="4">
        <text>Cleavage of hydrophobic, N-terminal signal or leader sequences from secreted and periplasmic proteins.</text>
        <dbReference type="EC" id="3.4.21.89"/>
    </reaction>
</comment>
<dbReference type="CDD" id="cd06462">
    <property type="entry name" value="Peptidase_S24_S26"/>
    <property type="match status" value="1"/>
</dbReference>
<dbReference type="InterPro" id="IPR000223">
    <property type="entry name" value="Pept_S26A_signal_pept_1"/>
</dbReference>
<protein>
    <recommendedName>
        <fullName evidence="4">Signal peptidase I</fullName>
        <ecNumber evidence="4">3.4.21.89</ecNumber>
    </recommendedName>
</protein>
<gene>
    <name evidence="6" type="primary">lepB</name>
    <name evidence="6" type="ORF">DW084_17030</name>
</gene>
<evidence type="ECO:0000256" key="1">
    <source>
        <dbReference type="ARBA" id="ARBA00004401"/>
    </source>
</evidence>
<evidence type="ECO:0000256" key="4">
    <source>
        <dbReference type="RuleBase" id="RU362042"/>
    </source>
</evidence>
<evidence type="ECO:0000256" key="2">
    <source>
        <dbReference type="ARBA" id="ARBA00009370"/>
    </source>
</evidence>
<comment type="caution">
    <text evidence="6">The sequence shown here is derived from an EMBL/GenBank/DDBJ whole genome shotgun (WGS) entry which is preliminary data.</text>
</comment>
<feature type="active site" evidence="3">
    <location>
        <position position="74"/>
    </location>
</feature>
<name>A0A415EMM8_ENTCA</name>
<dbReference type="GO" id="GO:0004252">
    <property type="term" value="F:serine-type endopeptidase activity"/>
    <property type="evidence" value="ECO:0007669"/>
    <property type="project" value="InterPro"/>
</dbReference>
<sequence length="159" mass="17882">MGRFQKQWALRVLGISCLLLLLFFFFSNYKIARVSGESMAPIIQNNELVVIQRNQLPHRYDLVAFEHEGLLIVKRVIGVPGDSYARSGNRLLLGASGSYYDFSYTFTLTQETARELPIGGILQPGEYFVVGDAIMHSIDSREFGMVTSEALRGIVLNLF</sequence>
<proteinExistence type="inferred from homology"/>
<organism evidence="6 7">
    <name type="scientific">Enterococcus casseliflavus</name>
    <name type="common">Enterococcus flavescens</name>
    <dbReference type="NCBI Taxonomy" id="37734"/>
    <lineage>
        <taxon>Bacteria</taxon>
        <taxon>Bacillati</taxon>
        <taxon>Bacillota</taxon>
        <taxon>Bacilli</taxon>
        <taxon>Lactobacillales</taxon>
        <taxon>Enterococcaceae</taxon>
        <taxon>Enterococcus</taxon>
    </lineage>
</organism>
<dbReference type="InterPro" id="IPR036286">
    <property type="entry name" value="LexA/Signal_pep-like_sf"/>
</dbReference>
<comment type="subcellular location">
    <subcellularLocation>
        <location evidence="1">Cell membrane</location>
        <topology evidence="1">Single-pass type II membrane protein</topology>
    </subcellularLocation>
    <subcellularLocation>
        <location evidence="4">Membrane</location>
        <topology evidence="4">Single-pass type II membrane protein</topology>
    </subcellularLocation>
</comment>
<feature type="domain" description="Peptidase S26" evidence="5">
    <location>
        <begin position="7"/>
        <end position="155"/>
    </location>
</feature>
<evidence type="ECO:0000313" key="7">
    <source>
        <dbReference type="Proteomes" id="UP000286288"/>
    </source>
</evidence>
<comment type="similarity">
    <text evidence="2 4">Belongs to the peptidase S26 family.</text>
</comment>
<dbReference type="GO" id="GO:0006465">
    <property type="term" value="P:signal peptide processing"/>
    <property type="evidence" value="ECO:0007669"/>
    <property type="project" value="InterPro"/>
</dbReference>
<dbReference type="PANTHER" id="PTHR43390:SF1">
    <property type="entry name" value="CHLOROPLAST PROCESSING PEPTIDASE"/>
    <property type="match status" value="1"/>
</dbReference>
<dbReference type="GO" id="GO:0009003">
    <property type="term" value="F:signal peptidase activity"/>
    <property type="evidence" value="ECO:0007669"/>
    <property type="project" value="UniProtKB-EC"/>
</dbReference>
<dbReference type="Pfam" id="PF10502">
    <property type="entry name" value="Peptidase_S26"/>
    <property type="match status" value="1"/>
</dbReference>
<feature type="active site" evidence="3">
    <location>
        <position position="38"/>
    </location>
</feature>
<keyword evidence="4 6" id="KW-0378">Hydrolase</keyword>
<dbReference type="EC" id="3.4.21.89" evidence="4"/>
<dbReference type="PANTHER" id="PTHR43390">
    <property type="entry name" value="SIGNAL PEPTIDASE I"/>
    <property type="match status" value="1"/>
</dbReference>
<reference evidence="6 7" key="1">
    <citation type="submission" date="2018-08" db="EMBL/GenBank/DDBJ databases">
        <title>A genome reference for cultivated species of the human gut microbiota.</title>
        <authorList>
            <person name="Zou Y."/>
            <person name="Xue W."/>
            <person name="Luo G."/>
        </authorList>
    </citation>
    <scope>NUCLEOTIDE SEQUENCE [LARGE SCALE GENOMIC DNA]</scope>
    <source>
        <strain evidence="6 7">AF48-16</strain>
    </source>
</reference>
<accession>A0A415EMM8</accession>
<evidence type="ECO:0000259" key="5">
    <source>
        <dbReference type="Pfam" id="PF10502"/>
    </source>
</evidence>
<dbReference type="RefSeq" id="WP_151196460.1">
    <property type="nucleotide sequence ID" value="NZ_JAAVMP010000009.1"/>
</dbReference>
<evidence type="ECO:0000313" key="6">
    <source>
        <dbReference type="EMBL" id="RHK03656.1"/>
    </source>
</evidence>
<dbReference type="Gene3D" id="2.10.109.10">
    <property type="entry name" value="Umud Fragment, subunit A"/>
    <property type="match status" value="1"/>
</dbReference>
<dbReference type="PRINTS" id="PR00727">
    <property type="entry name" value="LEADERPTASE"/>
</dbReference>
<dbReference type="AlphaFoldDB" id="A0A415EMM8"/>
<dbReference type="GO" id="GO:0005886">
    <property type="term" value="C:plasma membrane"/>
    <property type="evidence" value="ECO:0007669"/>
    <property type="project" value="UniProtKB-SubCell"/>
</dbReference>
<dbReference type="EMBL" id="QRMZ01000033">
    <property type="protein sequence ID" value="RHK03656.1"/>
    <property type="molecule type" value="Genomic_DNA"/>
</dbReference>
<dbReference type="NCBIfam" id="TIGR02227">
    <property type="entry name" value="sigpep_I_bact"/>
    <property type="match status" value="1"/>
</dbReference>
<dbReference type="SUPFAM" id="SSF51306">
    <property type="entry name" value="LexA/Signal peptidase"/>
    <property type="match status" value="1"/>
</dbReference>
<keyword evidence="4" id="KW-0645">Protease</keyword>